<organism evidence="1">
    <name type="scientific">Zea mays</name>
    <name type="common">Maize</name>
    <dbReference type="NCBI Taxonomy" id="4577"/>
    <lineage>
        <taxon>Eukaryota</taxon>
        <taxon>Viridiplantae</taxon>
        <taxon>Streptophyta</taxon>
        <taxon>Embryophyta</taxon>
        <taxon>Tracheophyta</taxon>
        <taxon>Spermatophyta</taxon>
        <taxon>Magnoliopsida</taxon>
        <taxon>Liliopsida</taxon>
        <taxon>Poales</taxon>
        <taxon>Poaceae</taxon>
        <taxon>PACMAD clade</taxon>
        <taxon>Panicoideae</taxon>
        <taxon>Andropogonodae</taxon>
        <taxon>Andropogoneae</taxon>
        <taxon>Tripsacinae</taxon>
        <taxon>Zea</taxon>
    </lineage>
</organism>
<reference evidence="1" key="1">
    <citation type="journal article" date="2009" name="PLoS Genet.">
        <title>Sequencing, mapping, and analysis of 27,455 maize full-length cDNAs.</title>
        <authorList>
            <person name="Soderlund C."/>
            <person name="Descour A."/>
            <person name="Kudrna D."/>
            <person name="Bomhoff M."/>
            <person name="Boyd L."/>
            <person name="Currie J."/>
            <person name="Angelova A."/>
            <person name="Collura K."/>
            <person name="Wissotski M."/>
            <person name="Ashley E."/>
            <person name="Morrow D."/>
            <person name="Fernandes J."/>
            <person name="Walbot V."/>
            <person name="Yu Y."/>
        </authorList>
    </citation>
    <scope>NUCLEOTIDE SEQUENCE</scope>
    <source>
        <strain evidence="1">B73</strain>
    </source>
</reference>
<accession>B4FGS8</accession>
<proteinExistence type="evidence at transcript level"/>
<dbReference type="EMBL" id="BT036316">
    <property type="protein sequence ID" value="ACF81321.1"/>
    <property type="molecule type" value="mRNA"/>
</dbReference>
<dbReference type="AlphaFoldDB" id="B4FGS8"/>
<protein>
    <submittedName>
        <fullName evidence="1">Uncharacterized protein</fullName>
    </submittedName>
</protein>
<evidence type="ECO:0000313" key="1">
    <source>
        <dbReference type="EMBL" id="ACF81321.1"/>
    </source>
</evidence>
<sequence length="49" mass="5319">MQAHGVQTGTRAAVLAGNQHIWKFLPAIIFGYWCRAHASAGPSRSIIVE</sequence>
<name>B4FGS8_MAIZE</name>